<dbReference type="EC" id="3.6.1.10" evidence="3 12"/>
<dbReference type="SUPFAM" id="SSF56300">
    <property type="entry name" value="Metallo-dependent phosphatases"/>
    <property type="match status" value="1"/>
</dbReference>
<dbReference type="GO" id="GO:0005634">
    <property type="term" value="C:nucleus"/>
    <property type="evidence" value="ECO:0007669"/>
    <property type="project" value="EnsemblFungi"/>
</dbReference>
<dbReference type="EMBL" id="AZGZ01000001">
    <property type="protein sequence ID" value="KZZ97789.1"/>
    <property type="molecule type" value="Genomic_DNA"/>
</dbReference>
<keyword evidence="17" id="KW-1185">Reference proteome</keyword>
<keyword evidence="6" id="KW-0812">Transmembrane</keyword>
<evidence type="ECO:0000256" key="8">
    <source>
        <dbReference type="ARBA" id="ARBA00022968"/>
    </source>
</evidence>
<feature type="region of interest" description="Disordered" evidence="13">
    <location>
        <begin position="397"/>
        <end position="421"/>
    </location>
</feature>
<feature type="compositionally biased region" description="Basic residues" evidence="13">
    <location>
        <begin position="408"/>
        <end position="420"/>
    </location>
</feature>
<dbReference type="GO" id="GO:0006798">
    <property type="term" value="P:polyphosphate catabolic process"/>
    <property type="evidence" value="ECO:0007669"/>
    <property type="project" value="EnsemblFungi"/>
</dbReference>
<evidence type="ECO:0000256" key="1">
    <source>
        <dbReference type="ARBA" id="ARBA00004576"/>
    </source>
</evidence>
<dbReference type="GO" id="GO:0005829">
    <property type="term" value="C:cytosol"/>
    <property type="evidence" value="ECO:0007669"/>
    <property type="project" value="EnsemblFungi"/>
</dbReference>
<evidence type="ECO:0000256" key="14">
    <source>
        <dbReference type="SAM" id="SignalP"/>
    </source>
</evidence>
<comment type="function">
    <text evidence="12">Catalyzes the hydrolysis of inorganic polyphosphate (polyP) chains of many hundreds of phosphate residues into shorter lengths.</text>
</comment>
<dbReference type="Gene3D" id="3.60.21.10">
    <property type="match status" value="1"/>
</dbReference>
<evidence type="ECO:0000256" key="9">
    <source>
        <dbReference type="ARBA" id="ARBA00022989"/>
    </source>
</evidence>
<feature type="region of interest" description="Disordered" evidence="13">
    <location>
        <begin position="474"/>
        <end position="525"/>
    </location>
</feature>
<dbReference type="GO" id="GO:0000329">
    <property type="term" value="C:fungal-type vacuole membrane"/>
    <property type="evidence" value="ECO:0007669"/>
    <property type="project" value="EnsemblFungi"/>
</dbReference>
<feature type="signal peptide" evidence="14">
    <location>
        <begin position="1"/>
        <end position="21"/>
    </location>
</feature>
<keyword evidence="9" id="KW-1133">Transmembrane helix</keyword>
<feature type="compositionally biased region" description="Basic and acidic residues" evidence="13">
    <location>
        <begin position="483"/>
        <end position="497"/>
    </location>
</feature>
<comment type="similarity">
    <text evidence="2">Belongs to the endopolyphosphatase PPN1 family.</text>
</comment>
<protein>
    <recommendedName>
        <fullName evidence="4 12">Endopolyphosphatase</fullName>
        <ecNumber evidence="3 12">3.6.1.10</ecNumber>
    </recommendedName>
</protein>
<sequence length="657" mass="75221">MARPALLGLLCAAWCCCQASAQLQLQQRPLVPDRVPGYQPSDSLQVAPQGTERKLKGRFLHITDVHIDPNYKPGTKASKSCHRKKGPAGALGYPGTRCDSPLLLLDATFDWIKNNIVDDIDFIVWTGDAARHDNDDDIPRSVDEVINQNEMVIDHVLDFFTHPNASESEVAGVRPFRPLAIPFVPNIGNNDFMPHNIFKAGPNCWTKTFARIWKRFIPEDQRHSFVEGGWFYVEVIPNKLAVFSLNTMYFFDKNAATYGCYDPGEPGYEHFEWLRIQLQQMRDRGMKAILLGHVPPAYAGNKMNWDEECWQKYALWMRQYRDVIVGSMYGHMNLDHFILQDFDDLKIGGEKPSYGASDMSLLSSDDSEEDELIARSKGRAKYLDKLRKQWYKLPTIPETEDSESSATSKKKKKKNKKKKKKLDEIGGEFAERYSLSLVSPSIIPNYFPTIRVIEYNISGLEDAPVWQDVFVPQDNEDMSESSKCTKKDLDPEIEAEKKKKKKKKKPKVPPFEVPRSPSKTDLPGPAYSNQPLTWLSYTQYYSNITKIEEEAHSAVTAGNKKHQTEHKPYPPNFRYEVLYDTREDAIYKMKDMTVKSYLHLAKKIGKGWKKESRARARARVASGDDVNVTVKKNQVWRTFISRAFTGMFGVDALEEMI</sequence>
<dbReference type="VEuPathDB" id="FungiDB:AAP_00050"/>
<dbReference type="InterPro" id="IPR029052">
    <property type="entry name" value="Metallo-depent_PP-like"/>
</dbReference>
<keyword evidence="7 12" id="KW-0378">Hydrolase</keyword>
<keyword evidence="5 12" id="KW-0926">Vacuole</keyword>
<evidence type="ECO:0000256" key="13">
    <source>
        <dbReference type="SAM" id="MobiDB-lite"/>
    </source>
</evidence>
<evidence type="ECO:0000259" key="15">
    <source>
        <dbReference type="Pfam" id="PF00149"/>
    </source>
</evidence>
<dbReference type="AlphaFoldDB" id="A0A168DIU2"/>
<evidence type="ECO:0000256" key="2">
    <source>
        <dbReference type="ARBA" id="ARBA00010399"/>
    </source>
</evidence>
<dbReference type="InterPro" id="IPR012358">
    <property type="entry name" value="EndopolyPtase_N1"/>
</dbReference>
<feature type="domain" description="Calcineurin-like phosphoesterase" evidence="15">
    <location>
        <begin position="58"/>
        <end position="309"/>
    </location>
</feature>
<dbReference type="InterPro" id="IPR041805">
    <property type="entry name" value="ASMase/PPN1_MPP"/>
</dbReference>
<dbReference type="GO" id="GO:0008081">
    <property type="term" value="F:phosphoric diester hydrolase activity"/>
    <property type="evidence" value="ECO:0007669"/>
    <property type="project" value="TreeGrafter"/>
</dbReference>
<evidence type="ECO:0000256" key="11">
    <source>
        <dbReference type="ARBA" id="ARBA00023180"/>
    </source>
</evidence>
<dbReference type="Pfam" id="PF00149">
    <property type="entry name" value="Metallophos"/>
    <property type="match status" value="1"/>
</dbReference>
<accession>A0A168DIU2</accession>
<dbReference type="Proteomes" id="UP000242877">
    <property type="component" value="Unassembled WGS sequence"/>
</dbReference>
<feature type="compositionally biased region" description="Basic residues" evidence="13">
    <location>
        <begin position="498"/>
        <end position="507"/>
    </location>
</feature>
<reference evidence="16 17" key="1">
    <citation type="journal article" date="2016" name="Genome Biol. Evol.">
        <title>Divergent and convergent evolution of fungal pathogenicity.</title>
        <authorList>
            <person name="Shang Y."/>
            <person name="Xiao G."/>
            <person name="Zheng P."/>
            <person name="Cen K."/>
            <person name="Zhan S."/>
            <person name="Wang C."/>
        </authorList>
    </citation>
    <scope>NUCLEOTIDE SEQUENCE [LARGE SCALE GENOMIC DNA]</scope>
    <source>
        <strain evidence="16 17">ARSEF 7405</strain>
    </source>
</reference>
<dbReference type="OrthoDB" id="348678at2759"/>
<name>A0A168DIU2_9EURO</name>
<evidence type="ECO:0000256" key="12">
    <source>
        <dbReference type="PIRNR" id="PIRNR027093"/>
    </source>
</evidence>
<keyword evidence="11" id="KW-0325">Glycoprotein</keyword>
<keyword evidence="10 12" id="KW-0472">Membrane</keyword>
<dbReference type="GO" id="GO:0000298">
    <property type="term" value="F:endopolyphosphatase activity"/>
    <property type="evidence" value="ECO:0007669"/>
    <property type="project" value="UniProtKB-EC"/>
</dbReference>
<evidence type="ECO:0000256" key="3">
    <source>
        <dbReference type="ARBA" id="ARBA00012459"/>
    </source>
</evidence>
<dbReference type="GO" id="GO:0004309">
    <property type="term" value="F:exopolyphosphatase activity"/>
    <property type="evidence" value="ECO:0007669"/>
    <property type="project" value="EnsemblFungi"/>
</dbReference>
<dbReference type="PANTHER" id="PTHR10340:SF55">
    <property type="entry name" value="ENDOPOLYPHOSPHATASE"/>
    <property type="match status" value="1"/>
</dbReference>
<keyword evidence="8" id="KW-0735">Signal-anchor</keyword>
<evidence type="ECO:0000256" key="6">
    <source>
        <dbReference type="ARBA" id="ARBA00022692"/>
    </source>
</evidence>
<evidence type="ECO:0000256" key="5">
    <source>
        <dbReference type="ARBA" id="ARBA00022554"/>
    </source>
</evidence>
<evidence type="ECO:0000313" key="16">
    <source>
        <dbReference type="EMBL" id="KZZ97789.1"/>
    </source>
</evidence>
<dbReference type="PANTHER" id="PTHR10340">
    <property type="entry name" value="SPHINGOMYELIN PHOSPHODIESTERASE"/>
    <property type="match status" value="1"/>
</dbReference>
<comment type="caution">
    <text evidence="16">The sequence shown here is derived from an EMBL/GenBank/DDBJ whole genome shotgun (WGS) entry which is preliminary data.</text>
</comment>
<dbReference type="InterPro" id="IPR004843">
    <property type="entry name" value="Calcineurin-like_PHP"/>
</dbReference>
<keyword evidence="14" id="KW-0732">Signal</keyword>
<evidence type="ECO:0000256" key="4">
    <source>
        <dbReference type="ARBA" id="ARBA00014458"/>
    </source>
</evidence>
<evidence type="ECO:0000256" key="10">
    <source>
        <dbReference type="ARBA" id="ARBA00023136"/>
    </source>
</evidence>
<comment type="catalytic activity">
    <reaction evidence="12">
        <text>[phosphate](n+1) + n H2O = (n+1) phosphate + n H(+)</text>
        <dbReference type="Rhea" id="RHEA:22452"/>
        <dbReference type="Rhea" id="RHEA-COMP:14280"/>
        <dbReference type="ChEBI" id="CHEBI:15377"/>
        <dbReference type="ChEBI" id="CHEBI:15378"/>
        <dbReference type="ChEBI" id="CHEBI:16838"/>
        <dbReference type="ChEBI" id="CHEBI:43474"/>
        <dbReference type="EC" id="3.6.1.10"/>
    </reaction>
</comment>
<dbReference type="CDD" id="cd00842">
    <property type="entry name" value="MPP_ASMase"/>
    <property type="match status" value="1"/>
</dbReference>
<organism evidence="16 17">
    <name type="scientific">Ascosphaera apis ARSEF 7405</name>
    <dbReference type="NCBI Taxonomy" id="392613"/>
    <lineage>
        <taxon>Eukaryota</taxon>
        <taxon>Fungi</taxon>
        <taxon>Dikarya</taxon>
        <taxon>Ascomycota</taxon>
        <taxon>Pezizomycotina</taxon>
        <taxon>Eurotiomycetes</taxon>
        <taxon>Eurotiomycetidae</taxon>
        <taxon>Onygenales</taxon>
        <taxon>Ascosphaeraceae</taxon>
        <taxon>Ascosphaera</taxon>
    </lineage>
</organism>
<dbReference type="PIRSF" id="PIRSF027093">
    <property type="entry name" value="EndopolyPtase_N1"/>
    <property type="match status" value="1"/>
</dbReference>
<evidence type="ECO:0000313" key="17">
    <source>
        <dbReference type="Proteomes" id="UP000242877"/>
    </source>
</evidence>
<proteinExistence type="inferred from homology"/>
<feature type="chain" id="PRO_5007896227" description="Endopolyphosphatase" evidence="14">
    <location>
        <begin position="22"/>
        <end position="657"/>
    </location>
</feature>
<evidence type="ECO:0000256" key="7">
    <source>
        <dbReference type="ARBA" id="ARBA00022801"/>
    </source>
</evidence>
<comment type="subcellular location">
    <subcellularLocation>
        <location evidence="1">Vacuole membrane</location>
        <topology evidence="1">Single-pass type II membrane protein</topology>
    </subcellularLocation>
</comment>
<gene>
    <name evidence="16" type="ORF">AAP_00050</name>
</gene>